<feature type="binding site" evidence="12">
    <location>
        <position position="116"/>
    </location>
    <ligand>
        <name>(6S)-5,6,7,8-tetrahydrofolate</name>
        <dbReference type="ChEBI" id="CHEBI:57453"/>
    </ligand>
</feature>
<dbReference type="CDD" id="cd00378">
    <property type="entry name" value="SHMT"/>
    <property type="match status" value="1"/>
</dbReference>
<dbReference type="GO" id="GO:0005829">
    <property type="term" value="C:cytosol"/>
    <property type="evidence" value="ECO:0007669"/>
    <property type="project" value="TreeGrafter"/>
</dbReference>
<keyword evidence="8 12" id="KW-0028">Amino-acid biosynthesis</keyword>
<dbReference type="Pfam" id="PF00464">
    <property type="entry name" value="SHMT"/>
    <property type="match status" value="1"/>
</dbReference>
<proteinExistence type="inferred from homology"/>
<evidence type="ECO:0000256" key="6">
    <source>
        <dbReference type="ARBA" id="ARBA00022490"/>
    </source>
</evidence>
<dbReference type="GO" id="GO:0035999">
    <property type="term" value="P:tetrahydrofolate interconversion"/>
    <property type="evidence" value="ECO:0007669"/>
    <property type="project" value="UniProtKB-UniRule"/>
</dbReference>
<dbReference type="Gene3D" id="3.90.1150.10">
    <property type="entry name" value="Aspartate Aminotransferase, domain 1"/>
    <property type="match status" value="1"/>
</dbReference>
<evidence type="ECO:0000256" key="8">
    <source>
        <dbReference type="ARBA" id="ARBA00022605"/>
    </source>
</evidence>
<evidence type="ECO:0000256" key="12">
    <source>
        <dbReference type="HAMAP-Rule" id="MF_00051"/>
    </source>
</evidence>
<keyword evidence="9 12" id="KW-0808">Transferase</keyword>
<dbReference type="EMBL" id="QYTU02000042">
    <property type="protein sequence ID" value="RWR05660.1"/>
    <property type="molecule type" value="Genomic_DNA"/>
</dbReference>
<dbReference type="InterPro" id="IPR015421">
    <property type="entry name" value="PyrdxlP-dep_Trfase_major"/>
</dbReference>
<feature type="binding site" evidence="12">
    <location>
        <begin position="120"/>
        <end position="122"/>
    </location>
    <ligand>
        <name>(6S)-5,6,7,8-tetrahydrofolate</name>
        <dbReference type="ChEBI" id="CHEBI:57453"/>
    </ligand>
</feature>
<feature type="domain" description="Serine hydroxymethyltransferase-like" evidence="14">
    <location>
        <begin position="4"/>
        <end position="378"/>
    </location>
</feature>
<dbReference type="GO" id="GO:0030170">
    <property type="term" value="F:pyridoxal phosphate binding"/>
    <property type="evidence" value="ECO:0007669"/>
    <property type="project" value="UniProtKB-UniRule"/>
</dbReference>
<dbReference type="OrthoDB" id="9803846at2"/>
<dbReference type="Proteomes" id="UP000273811">
    <property type="component" value="Unassembled WGS sequence"/>
</dbReference>
<comment type="subcellular location">
    <subcellularLocation>
        <location evidence="3 12">Cytoplasm</location>
    </subcellularLocation>
</comment>
<dbReference type="InterPro" id="IPR001085">
    <property type="entry name" value="Ser_HO-MeTrfase"/>
</dbReference>
<feature type="modified residue" description="N6-(pyridoxal phosphate)lysine" evidence="12 13">
    <location>
        <position position="225"/>
    </location>
</feature>
<feature type="binding site" evidence="12">
    <location>
        <position position="240"/>
    </location>
    <ligand>
        <name>(6S)-5,6,7,8-tetrahydrofolate</name>
        <dbReference type="ChEBI" id="CHEBI:57453"/>
    </ligand>
</feature>
<dbReference type="PANTHER" id="PTHR11680">
    <property type="entry name" value="SERINE HYDROXYMETHYLTRANSFERASE"/>
    <property type="match status" value="1"/>
</dbReference>
<dbReference type="NCBIfam" id="NF000586">
    <property type="entry name" value="PRK00011.1"/>
    <property type="match status" value="1"/>
</dbReference>
<gene>
    <name evidence="12" type="primary">glyA</name>
    <name evidence="15" type="ORF">D4N35_015190</name>
</gene>
<dbReference type="PROSITE" id="PS00096">
    <property type="entry name" value="SHMT"/>
    <property type="match status" value="1"/>
</dbReference>
<dbReference type="InterPro" id="IPR049943">
    <property type="entry name" value="Ser_HO-MeTrfase-like"/>
</dbReference>
<accession>A0A443IL47</accession>
<sequence>MSLANADIEIFQAIEEERKRQDQSLELIASENFVSEDVMEAMGSVLTNKYAEGYPGRRYYGGCEHVDVVENLAIDRLKALFGAKYANVQPHSGAQANTAVFFSLLKPGDKIMGMNLSHGGHLTHGSPVNMSGKWFEVVSYGVREDNHLIDYDEVEKIALQERPKLIIAGASAYPRIINFARFREIAEKIGAYFLVDMAHIAGLVAAGLHPSPVPYADVVTSTTHKTLRGPRGGIILTNNEEIAKGVNKAIFPGIQGGPLMHVIAAKAVAFKEALDPSFTAYASQVVSNASKLAESLKKAGAAIVSGGTDNHLVLVDVRPWGLTGKEAEQLLEEAGMTVNKNTIPYDPESPFVTSGIRIGTAALTSRGMKESDMDAIAANMADILKSKGDPAVKEKVQKSIRQLCDSHPLYQKILVR</sequence>
<dbReference type="GO" id="GO:0004372">
    <property type="term" value="F:glycine hydroxymethyltransferase activity"/>
    <property type="evidence" value="ECO:0007669"/>
    <property type="project" value="UniProtKB-UniRule"/>
</dbReference>
<feature type="binding site" evidence="12">
    <location>
        <begin position="349"/>
        <end position="351"/>
    </location>
    <ligand>
        <name>(6S)-5,6,7,8-tetrahydrofolate</name>
        <dbReference type="ChEBI" id="CHEBI:57453"/>
    </ligand>
</feature>
<evidence type="ECO:0000256" key="7">
    <source>
        <dbReference type="ARBA" id="ARBA00022563"/>
    </source>
</evidence>
<comment type="similarity">
    <text evidence="4 12">Belongs to the SHMT family.</text>
</comment>
<evidence type="ECO:0000259" key="14">
    <source>
        <dbReference type="Pfam" id="PF00464"/>
    </source>
</evidence>
<evidence type="ECO:0000256" key="4">
    <source>
        <dbReference type="ARBA" id="ARBA00006376"/>
    </source>
</evidence>
<dbReference type="EC" id="2.1.2.1" evidence="12"/>
<keyword evidence="7 12" id="KW-0554">One-carbon metabolism</keyword>
<dbReference type="Gene3D" id="3.40.640.10">
    <property type="entry name" value="Type I PLP-dependent aspartate aminotransferase-like (Major domain)"/>
    <property type="match status" value="1"/>
</dbReference>
<keyword evidence="6 12" id="KW-0963">Cytoplasm</keyword>
<dbReference type="InterPro" id="IPR015422">
    <property type="entry name" value="PyrdxlP-dep_Trfase_small"/>
</dbReference>
<name>A0A443IL47_9BACI</name>
<keyword evidence="10 12" id="KW-0663">Pyridoxal phosphate</keyword>
<dbReference type="FunFam" id="3.90.1150.10:FF:000003">
    <property type="entry name" value="Serine hydroxymethyltransferase"/>
    <property type="match status" value="1"/>
</dbReference>
<evidence type="ECO:0000256" key="9">
    <source>
        <dbReference type="ARBA" id="ARBA00022679"/>
    </source>
</evidence>
<evidence type="ECO:0000256" key="2">
    <source>
        <dbReference type="ARBA" id="ARBA00001933"/>
    </source>
</evidence>
<dbReference type="HAMAP" id="MF_00051">
    <property type="entry name" value="SHMT"/>
    <property type="match status" value="1"/>
</dbReference>
<dbReference type="AlphaFoldDB" id="A0A443IL47"/>
<evidence type="ECO:0000256" key="5">
    <source>
        <dbReference type="ARBA" id="ARBA00011738"/>
    </source>
</evidence>
<dbReference type="GO" id="GO:0008168">
    <property type="term" value="F:methyltransferase activity"/>
    <property type="evidence" value="ECO:0007669"/>
    <property type="project" value="UniProtKB-KW"/>
</dbReference>
<dbReference type="InterPro" id="IPR015424">
    <property type="entry name" value="PyrdxlP-dep_Trfase"/>
</dbReference>
<comment type="pathway">
    <text evidence="12">Amino-acid biosynthesis; glycine biosynthesis; glycine from L-serine: step 1/1.</text>
</comment>
<evidence type="ECO:0000256" key="10">
    <source>
        <dbReference type="ARBA" id="ARBA00022898"/>
    </source>
</evidence>
<dbReference type="SUPFAM" id="SSF53383">
    <property type="entry name" value="PLP-dependent transferases"/>
    <property type="match status" value="1"/>
</dbReference>
<evidence type="ECO:0000256" key="13">
    <source>
        <dbReference type="PIRSR" id="PIRSR000412-50"/>
    </source>
</evidence>
<comment type="pathway">
    <text evidence="12">One-carbon metabolism; tetrahydrofolate interconversion.</text>
</comment>
<keyword evidence="16" id="KW-1185">Reference proteome</keyword>
<dbReference type="RefSeq" id="WP_120075230.1">
    <property type="nucleotide sequence ID" value="NZ_CP126113.1"/>
</dbReference>
<evidence type="ECO:0000256" key="11">
    <source>
        <dbReference type="ARBA" id="ARBA00054606"/>
    </source>
</evidence>
<organism evidence="15 16">
    <name type="scientific">Siminovitchia fortis</name>
    <dbReference type="NCBI Taxonomy" id="254758"/>
    <lineage>
        <taxon>Bacteria</taxon>
        <taxon>Bacillati</taxon>
        <taxon>Bacillota</taxon>
        <taxon>Bacilli</taxon>
        <taxon>Bacillales</taxon>
        <taxon>Bacillaceae</taxon>
        <taxon>Siminovitchia</taxon>
    </lineage>
</organism>
<comment type="subunit">
    <text evidence="5 12">Homodimer.</text>
</comment>
<evidence type="ECO:0000256" key="3">
    <source>
        <dbReference type="ARBA" id="ARBA00004496"/>
    </source>
</evidence>
<dbReference type="InterPro" id="IPR019798">
    <property type="entry name" value="Ser_HO-MeTrfase_PLP_BS"/>
</dbReference>
<reference evidence="15" key="1">
    <citation type="submission" date="2018-12" db="EMBL/GenBank/DDBJ databases">
        <authorList>
            <person name="Sun L."/>
            <person name="Chen Z."/>
        </authorList>
    </citation>
    <scope>NUCLEOTIDE SEQUENCE [LARGE SCALE GENOMIC DNA]</scope>
    <source>
        <strain evidence="15">DSM 16012</strain>
    </source>
</reference>
<dbReference type="UniPathway" id="UPA00193"/>
<protein>
    <recommendedName>
        <fullName evidence="12">Serine hydroxymethyltransferase</fullName>
        <shortName evidence="12">SHMT</shortName>
        <shortName evidence="12">Serine methylase</shortName>
        <ecNumber evidence="12">2.1.2.1</ecNumber>
    </recommendedName>
</protein>
<dbReference type="GO" id="GO:0032259">
    <property type="term" value="P:methylation"/>
    <property type="evidence" value="ECO:0007669"/>
    <property type="project" value="UniProtKB-KW"/>
</dbReference>
<evidence type="ECO:0000256" key="1">
    <source>
        <dbReference type="ARBA" id="ARBA00001528"/>
    </source>
</evidence>
<feature type="site" description="Plays an important role in substrate specificity" evidence="12">
    <location>
        <position position="224"/>
    </location>
</feature>
<dbReference type="PANTHER" id="PTHR11680:SF35">
    <property type="entry name" value="SERINE HYDROXYMETHYLTRANSFERASE 1"/>
    <property type="match status" value="1"/>
</dbReference>
<dbReference type="InterPro" id="IPR039429">
    <property type="entry name" value="SHMT-like_dom"/>
</dbReference>
<dbReference type="PIRSF" id="PIRSF000412">
    <property type="entry name" value="SHMT"/>
    <property type="match status" value="1"/>
</dbReference>
<evidence type="ECO:0000313" key="15">
    <source>
        <dbReference type="EMBL" id="RWR05660.1"/>
    </source>
</evidence>
<evidence type="ECO:0000313" key="16">
    <source>
        <dbReference type="Proteomes" id="UP000273811"/>
    </source>
</evidence>
<dbReference type="GO" id="GO:0019264">
    <property type="term" value="P:glycine biosynthetic process from serine"/>
    <property type="evidence" value="ECO:0007669"/>
    <property type="project" value="UniProtKB-UniRule"/>
</dbReference>
<comment type="function">
    <text evidence="11">Catalyzes the reversible interconversion of serine and glycine with tetrahydrofolate (THF) serving as the one-carbon carrier. This reaction serves as the major source of one-carbon groups required for the biosynthesis of purines, thymidylate, methionine, and other important biomolecules. Also exhibits THF-independent aldolase activity toward beta-hydroxyamino acids, producing glycine and aldehydes, via a retro-aldol mechanism. Thus, is able to catalyze the cleavage of L-allo-threonine.</text>
</comment>
<comment type="catalytic activity">
    <reaction evidence="1 12">
        <text>(6R)-5,10-methylene-5,6,7,8-tetrahydrofolate + glycine + H2O = (6S)-5,6,7,8-tetrahydrofolate + L-serine</text>
        <dbReference type="Rhea" id="RHEA:15481"/>
        <dbReference type="ChEBI" id="CHEBI:15377"/>
        <dbReference type="ChEBI" id="CHEBI:15636"/>
        <dbReference type="ChEBI" id="CHEBI:33384"/>
        <dbReference type="ChEBI" id="CHEBI:57305"/>
        <dbReference type="ChEBI" id="CHEBI:57453"/>
        <dbReference type="EC" id="2.1.2.1"/>
    </reaction>
</comment>
<comment type="cofactor">
    <cofactor evidence="2 12 13">
        <name>pyridoxal 5'-phosphate</name>
        <dbReference type="ChEBI" id="CHEBI:597326"/>
    </cofactor>
</comment>
<comment type="caution">
    <text evidence="15">The sequence shown here is derived from an EMBL/GenBank/DDBJ whole genome shotgun (WGS) entry which is preliminary data.</text>
</comment>
<dbReference type="FunFam" id="3.40.640.10:FF:000001">
    <property type="entry name" value="Serine hydroxymethyltransferase"/>
    <property type="match status" value="1"/>
</dbReference>
<dbReference type="UniPathway" id="UPA00288">
    <property type="reaction ID" value="UER01023"/>
</dbReference>